<gene>
    <name evidence="2" type="ORF">PAPOLLO_LOCUS24813</name>
</gene>
<keyword evidence="1" id="KW-0732">Signal</keyword>
<dbReference type="EMBL" id="CAJQZP010001486">
    <property type="protein sequence ID" value="CAG5050501.1"/>
    <property type="molecule type" value="Genomic_DNA"/>
</dbReference>
<sequence>MNISIIYFLLCVVLLGRGDDYWKNRKREKIEHDNGIFKKRVALERDEKALEHYFNSVPQIYHHNYVHPKLMKFTKDNREVLRNTKSEPYESSLTINDNIHFSSSKNMSHKPNSLGFLKFQYKHSSKYKKVTDTTLKWPSFEDLLLSVGVEYDWKSDRWIKMKQKLTKSPDKTIKTSNFNQDVGQKHEFKYRTVRINGSKSRKNIIIAVTAVR</sequence>
<dbReference type="AlphaFoldDB" id="A0A8S3Y1Y6"/>
<feature type="signal peptide" evidence="1">
    <location>
        <begin position="1"/>
        <end position="18"/>
    </location>
</feature>
<organism evidence="2 3">
    <name type="scientific">Parnassius apollo</name>
    <name type="common">Apollo butterfly</name>
    <name type="synonym">Papilio apollo</name>
    <dbReference type="NCBI Taxonomy" id="110799"/>
    <lineage>
        <taxon>Eukaryota</taxon>
        <taxon>Metazoa</taxon>
        <taxon>Ecdysozoa</taxon>
        <taxon>Arthropoda</taxon>
        <taxon>Hexapoda</taxon>
        <taxon>Insecta</taxon>
        <taxon>Pterygota</taxon>
        <taxon>Neoptera</taxon>
        <taxon>Endopterygota</taxon>
        <taxon>Lepidoptera</taxon>
        <taxon>Glossata</taxon>
        <taxon>Ditrysia</taxon>
        <taxon>Papilionoidea</taxon>
        <taxon>Papilionidae</taxon>
        <taxon>Parnassiinae</taxon>
        <taxon>Parnassini</taxon>
        <taxon>Parnassius</taxon>
        <taxon>Parnassius</taxon>
    </lineage>
</organism>
<evidence type="ECO:0000313" key="2">
    <source>
        <dbReference type="EMBL" id="CAG5050501.1"/>
    </source>
</evidence>
<comment type="caution">
    <text evidence="2">The sequence shown here is derived from an EMBL/GenBank/DDBJ whole genome shotgun (WGS) entry which is preliminary data.</text>
</comment>
<dbReference type="Proteomes" id="UP000691718">
    <property type="component" value="Unassembled WGS sequence"/>
</dbReference>
<evidence type="ECO:0000256" key="1">
    <source>
        <dbReference type="SAM" id="SignalP"/>
    </source>
</evidence>
<feature type="chain" id="PRO_5035911510" evidence="1">
    <location>
        <begin position="19"/>
        <end position="212"/>
    </location>
</feature>
<protein>
    <submittedName>
        <fullName evidence="2">(apollo) hypothetical protein</fullName>
    </submittedName>
</protein>
<keyword evidence="3" id="KW-1185">Reference proteome</keyword>
<name>A0A8S3Y1Y6_PARAO</name>
<proteinExistence type="predicted"/>
<accession>A0A8S3Y1Y6</accession>
<reference evidence="2" key="1">
    <citation type="submission" date="2021-04" db="EMBL/GenBank/DDBJ databases">
        <authorList>
            <person name="Tunstrom K."/>
        </authorList>
    </citation>
    <scope>NUCLEOTIDE SEQUENCE</scope>
</reference>
<evidence type="ECO:0000313" key="3">
    <source>
        <dbReference type="Proteomes" id="UP000691718"/>
    </source>
</evidence>
<dbReference type="OrthoDB" id="7197364at2759"/>